<dbReference type="Gene3D" id="3.40.50.720">
    <property type="entry name" value="NAD(P)-binding Rossmann-like Domain"/>
    <property type="match status" value="1"/>
</dbReference>
<reference evidence="5" key="1">
    <citation type="journal article" date="2020" name="Stud. Mycol.">
        <title>101 Dothideomycetes genomes: a test case for predicting lifestyles and emergence of pathogens.</title>
        <authorList>
            <person name="Haridas S."/>
            <person name="Albert R."/>
            <person name="Binder M."/>
            <person name="Bloem J."/>
            <person name="Labutti K."/>
            <person name="Salamov A."/>
            <person name="Andreopoulos B."/>
            <person name="Baker S."/>
            <person name="Barry K."/>
            <person name="Bills G."/>
            <person name="Bluhm B."/>
            <person name="Cannon C."/>
            <person name="Castanera R."/>
            <person name="Culley D."/>
            <person name="Daum C."/>
            <person name="Ezra D."/>
            <person name="Gonzalez J."/>
            <person name="Henrissat B."/>
            <person name="Kuo A."/>
            <person name="Liang C."/>
            <person name="Lipzen A."/>
            <person name="Lutzoni F."/>
            <person name="Magnuson J."/>
            <person name="Mondo S."/>
            <person name="Nolan M."/>
            <person name="Ohm R."/>
            <person name="Pangilinan J."/>
            <person name="Park H.-J."/>
            <person name="Ramirez L."/>
            <person name="Alfaro M."/>
            <person name="Sun H."/>
            <person name="Tritt A."/>
            <person name="Yoshinaga Y."/>
            <person name="Zwiers L.-H."/>
            <person name="Turgeon B."/>
            <person name="Goodwin S."/>
            <person name="Spatafora J."/>
            <person name="Crous P."/>
            <person name="Grigoriev I."/>
        </authorList>
    </citation>
    <scope>NUCLEOTIDE SEQUENCE</scope>
    <source>
        <strain evidence="5">ATCC 36951</strain>
    </source>
</reference>
<accession>A0A6A6C0Q8</accession>
<dbReference type="Gene3D" id="3.90.180.10">
    <property type="entry name" value="Medium-chain alcohol dehydrogenases, catalytic domain"/>
    <property type="match status" value="1"/>
</dbReference>
<dbReference type="PANTHER" id="PTHR45348:SF2">
    <property type="entry name" value="ZINC-TYPE ALCOHOL DEHYDROGENASE-LIKE PROTEIN C2E1P3.01"/>
    <property type="match status" value="1"/>
</dbReference>
<dbReference type="PANTHER" id="PTHR45348">
    <property type="entry name" value="HYPOTHETICAL OXIDOREDUCTASE (EUROFUNG)"/>
    <property type="match status" value="1"/>
</dbReference>
<dbReference type="InterPro" id="IPR047122">
    <property type="entry name" value="Trans-enoyl_RdTase-like"/>
</dbReference>
<dbReference type="SUPFAM" id="SSF51735">
    <property type="entry name" value="NAD(P)-binding Rossmann-fold domains"/>
    <property type="match status" value="1"/>
</dbReference>
<dbReference type="SUPFAM" id="SSF50129">
    <property type="entry name" value="GroES-like"/>
    <property type="match status" value="1"/>
</dbReference>
<keyword evidence="6" id="KW-1185">Reference proteome</keyword>
<dbReference type="Proteomes" id="UP000799537">
    <property type="component" value="Unassembled WGS sequence"/>
</dbReference>
<evidence type="ECO:0000256" key="2">
    <source>
        <dbReference type="ARBA" id="ARBA00011245"/>
    </source>
</evidence>
<gene>
    <name evidence="5" type="ORF">M409DRAFT_70372</name>
</gene>
<dbReference type="AlphaFoldDB" id="A0A6A6C0Q8"/>
<keyword evidence="3" id="KW-0560">Oxidoreductase</keyword>
<protein>
    <recommendedName>
        <fullName evidence="4">Enoyl reductase (ER) domain-containing protein</fullName>
    </recommendedName>
</protein>
<dbReference type="GeneID" id="54571968"/>
<comment type="subunit">
    <text evidence="2">Monomer.</text>
</comment>
<evidence type="ECO:0000259" key="4">
    <source>
        <dbReference type="SMART" id="SM00829"/>
    </source>
</evidence>
<organism evidence="5 6">
    <name type="scientific">Zasmidium cellare ATCC 36951</name>
    <dbReference type="NCBI Taxonomy" id="1080233"/>
    <lineage>
        <taxon>Eukaryota</taxon>
        <taxon>Fungi</taxon>
        <taxon>Dikarya</taxon>
        <taxon>Ascomycota</taxon>
        <taxon>Pezizomycotina</taxon>
        <taxon>Dothideomycetes</taxon>
        <taxon>Dothideomycetidae</taxon>
        <taxon>Mycosphaerellales</taxon>
        <taxon>Mycosphaerellaceae</taxon>
        <taxon>Zasmidium</taxon>
    </lineage>
</organism>
<dbReference type="InterPro" id="IPR020843">
    <property type="entry name" value="ER"/>
</dbReference>
<dbReference type="RefSeq" id="XP_033661526.1">
    <property type="nucleotide sequence ID" value="XM_033818696.1"/>
</dbReference>
<comment type="similarity">
    <text evidence="1">Belongs to the zinc-containing alcohol dehydrogenase family.</text>
</comment>
<feature type="domain" description="Enoyl reductase (ER)" evidence="4">
    <location>
        <begin position="13"/>
        <end position="255"/>
    </location>
</feature>
<evidence type="ECO:0000256" key="3">
    <source>
        <dbReference type="ARBA" id="ARBA00023002"/>
    </source>
</evidence>
<proteinExistence type="inferred from homology"/>
<dbReference type="EMBL" id="ML993625">
    <property type="protein sequence ID" value="KAF2160637.1"/>
    <property type="molecule type" value="Genomic_DNA"/>
</dbReference>
<dbReference type="InterPro" id="IPR011032">
    <property type="entry name" value="GroES-like_sf"/>
</dbReference>
<evidence type="ECO:0000313" key="6">
    <source>
        <dbReference type="Proteomes" id="UP000799537"/>
    </source>
</evidence>
<dbReference type="OrthoDB" id="9992527at2759"/>
<dbReference type="InterPro" id="IPR036291">
    <property type="entry name" value="NAD(P)-bd_dom_sf"/>
</dbReference>
<evidence type="ECO:0000256" key="1">
    <source>
        <dbReference type="ARBA" id="ARBA00008072"/>
    </source>
</evidence>
<dbReference type="Pfam" id="PF08240">
    <property type="entry name" value="ADH_N"/>
    <property type="match status" value="1"/>
</dbReference>
<sequence>MPGQRALLVREIGKPLELVASLIPSDQFSRDWGLLVTDKLPAVLCKDVMGIVSKTGQDVDSLQVGDRVIHRAEVAPGFVEGGLQEYAITDARFLAKLPSSINDDEAATIPTNLTSVATALFVTLGISPPWTQDTPSERPQSILIVGGGSACGQFATELAEMAGISQIVLVGGDEPNLKARGATHFIDRHIEDGDIISKIKEIVGDKLLYALDTVNAALGLHVALSVLSRTSQGKLARLVPVGPLEDMETYGHKVLDVFANEFVKHPDTMALWERLPGYLQARTITPTAFEVKQPHGLRADVVNAVLDAYRDNKKVVKANIHL</sequence>
<name>A0A6A6C0Q8_ZASCE</name>
<dbReference type="GO" id="GO:0016651">
    <property type="term" value="F:oxidoreductase activity, acting on NAD(P)H"/>
    <property type="evidence" value="ECO:0007669"/>
    <property type="project" value="InterPro"/>
</dbReference>
<dbReference type="InterPro" id="IPR013154">
    <property type="entry name" value="ADH-like_N"/>
</dbReference>
<evidence type="ECO:0000313" key="5">
    <source>
        <dbReference type="EMBL" id="KAF2160637.1"/>
    </source>
</evidence>
<dbReference type="SMART" id="SM00829">
    <property type="entry name" value="PKS_ER"/>
    <property type="match status" value="1"/>
</dbReference>